<organism evidence="2">
    <name type="scientific">Pseudo-nitzschia australis</name>
    <dbReference type="NCBI Taxonomy" id="44445"/>
    <lineage>
        <taxon>Eukaryota</taxon>
        <taxon>Sar</taxon>
        <taxon>Stramenopiles</taxon>
        <taxon>Ochrophyta</taxon>
        <taxon>Bacillariophyta</taxon>
        <taxon>Bacillariophyceae</taxon>
        <taxon>Bacillariophycidae</taxon>
        <taxon>Bacillariales</taxon>
        <taxon>Bacillariaceae</taxon>
        <taxon>Pseudo-nitzschia</taxon>
    </lineage>
</organism>
<protein>
    <submittedName>
        <fullName evidence="2">Uncharacterized protein</fullName>
    </submittedName>
</protein>
<keyword evidence="1" id="KW-0812">Transmembrane</keyword>
<name>A0A7S4ALR7_9STRA</name>
<gene>
    <name evidence="2" type="ORF">PAUS00366_LOCUS12731</name>
</gene>
<sequence length="169" mass="18601">MYGCMDGCMFDYINEILNGLPDDVCGTAATPGQPHLFKVDETNTDKLDTETADLFHHYTAQLLFLSKGAGPNIQTAVAFLCTRVREPDIDDYKKLQLGGLGGGWLYTRAVVWIIVAVILTCYRLLATYPTRSCPSSVPISIVVRIDTLDRVSPGHCFAFDDTPAGMVQY</sequence>
<proteinExistence type="predicted"/>
<evidence type="ECO:0000313" key="2">
    <source>
        <dbReference type="EMBL" id="CAE0719977.1"/>
    </source>
</evidence>
<accession>A0A7S4ALR7</accession>
<dbReference type="AlphaFoldDB" id="A0A7S4ALR7"/>
<dbReference type="EMBL" id="HBIX01017671">
    <property type="protein sequence ID" value="CAE0719977.1"/>
    <property type="molecule type" value="Transcribed_RNA"/>
</dbReference>
<reference evidence="2" key="1">
    <citation type="submission" date="2021-01" db="EMBL/GenBank/DDBJ databases">
        <authorList>
            <person name="Corre E."/>
            <person name="Pelletier E."/>
            <person name="Niang G."/>
            <person name="Scheremetjew M."/>
            <person name="Finn R."/>
            <person name="Kale V."/>
            <person name="Holt S."/>
            <person name="Cochrane G."/>
            <person name="Meng A."/>
            <person name="Brown T."/>
            <person name="Cohen L."/>
        </authorList>
    </citation>
    <scope>NUCLEOTIDE SEQUENCE</scope>
    <source>
        <strain evidence="2">10249 10 AB</strain>
    </source>
</reference>
<evidence type="ECO:0000256" key="1">
    <source>
        <dbReference type="SAM" id="Phobius"/>
    </source>
</evidence>
<keyword evidence="1" id="KW-1133">Transmembrane helix</keyword>
<feature type="transmembrane region" description="Helical" evidence="1">
    <location>
        <begin position="105"/>
        <end position="125"/>
    </location>
</feature>
<keyword evidence="1" id="KW-0472">Membrane</keyword>